<dbReference type="InterPro" id="IPR001763">
    <property type="entry name" value="Rhodanese-like_dom"/>
</dbReference>
<dbReference type="InterPro" id="IPR021309">
    <property type="entry name" value="YgaP-like_TM"/>
</dbReference>
<dbReference type="Gene3D" id="3.40.250.10">
    <property type="entry name" value="Rhodanese-like domain"/>
    <property type="match status" value="1"/>
</dbReference>
<keyword evidence="1" id="KW-1133">Transmembrane helix</keyword>
<keyword evidence="1" id="KW-0472">Membrane</keyword>
<name>A0A6G4U0X3_9ACTN</name>
<keyword evidence="4" id="KW-1185">Reference proteome</keyword>
<feature type="transmembrane region" description="Helical" evidence="1">
    <location>
        <begin position="145"/>
        <end position="169"/>
    </location>
</feature>
<protein>
    <submittedName>
        <fullName evidence="3">Rhodanese-like domain-containing protein</fullName>
    </submittedName>
</protein>
<dbReference type="RefSeq" id="WP_165238255.1">
    <property type="nucleotide sequence ID" value="NZ_JAAKZV010000068.1"/>
</dbReference>
<dbReference type="CDD" id="cd00158">
    <property type="entry name" value="RHOD"/>
    <property type="match status" value="1"/>
</dbReference>
<dbReference type="PANTHER" id="PTHR43031:SF18">
    <property type="entry name" value="RHODANESE-RELATED SULFURTRANSFERASES"/>
    <property type="match status" value="1"/>
</dbReference>
<dbReference type="SMART" id="SM00450">
    <property type="entry name" value="RHOD"/>
    <property type="match status" value="1"/>
</dbReference>
<dbReference type="GO" id="GO:0004792">
    <property type="term" value="F:thiosulfate-cyanide sulfurtransferase activity"/>
    <property type="evidence" value="ECO:0007669"/>
    <property type="project" value="InterPro"/>
</dbReference>
<organism evidence="3 4">
    <name type="scientific">Streptomyces coryli</name>
    <dbReference type="NCBI Taxonomy" id="1128680"/>
    <lineage>
        <taxon>Bacteria</taxon>
        <taxon>Bacillati</taxon>
        <taxon>Actinomycetota</taxon>
        <taxon>Actinomycetes</taxon>
        <taxon>Kitasatosporales</taxon>
        <taxon>Streptomycetaceae</taxon>
        <taxon>Streptomyces</taxon>
    </lineage>
</organism>
<dbReference type="Pfam" id="PF11127">
    <property type="entry name" value="YgaP-like_TM"/>
    <property type="match status" value="1"/>
</dbReference>
<dbReference type="PANTHER" id="PTHR43031">
    <property type="entry name" value="FAD-DEPENDENT OXIDOREDUCTASE"/>
    <property type="match status" value="1"/>
</dbReference>
<evidence type="ECO:0000256" key="1">
    <source>
        <dbReference type="SAM" id="Phobius"/>
    </source>
</evidence>
<dbReference type="InterPro" id="IPR036873">
    <property type="entry name" value="Rhodanese-like_dom_sf"/>
</dbReference>
<dbReference type="PROSITE" id="PS50206">
    <property type="entry name" value="RHODANESE_3"/>
    <property type="match status" value="1"/>
</dbReference>
<dbReference type="InterPro" id="IPR001307">
    <property type="entry name" value="Thiosulphate_STrfase_CS"/>
</dbReference>
<accession>A0A6G4U0X3</accession>
<keyword evidence="1" id="KW-0812">Transmembrane</keyword>
<dbReference type="PROSITE" id="PS00380">
    <property type="entry name" value="RHODANESE_1"/>
    <property type="match status" value="1"/>
</dbReference>
<dbReference type="EMBL" id="JAAKZV010000068">
    <property type="protein sequence ID" value="NGN65642.1"/>
    <property type="molecule type" value="Genomic_DNA"/>
</dbReference>
<gene>
    <name evidence="3" type="ORF">G5C51_17265</name>
</gene>
<dbReference type="SUPFAM" id="SSF52821">
    <property type="entry name" value="Rhodanese/Cell cycle control phosphatase"/>
    <property type="match status" value="1"/>
</dbReference>
<sequence>MTTTATALTPAQLRALDADATVVIDVRAPGEFAAGHVPGAVNVPLDEFATLIPELRTAAERRELVLVCAAGLRSENARSQLAEAGVAARSLTGGTDGWRAAGLPVETERTTGRTPWAMDRQVRFTAGSLVLLGLVIGLFTPYGLILSAGIAAGLVYSGISNTCGMAVLLGKLPFNRPRPETLDTARKELAK</sequence>
<dbReference type="Gene3D" id="6.10.140.1340">
    <property type="match status" value="1"/>
</dbReference>
<evidence type="ECO:0000313" key="3">
    <source>
        <dbReference type="EMBL" id="NGN65642.1"/>
    </source>
</evidence>
<dbReference type="Proteomes" id="UP000481583">
    <property type="component" value="Unassembled WGS sequence"/>
</dbReference>
<dbReference type="AlphaFoldDB" id="A0A6G4U0X3"/>
<feature type="transmembrane region" description="Helical" evidence="1">
    <location>
        <begin position="122"/>
        <end position="139"/>
    </location>
</feature>
<evidence type="ECO:0000259" key="2">
    <source>
        <dbReference type="PROSITE" id="PS50206"/>
    </source>
</evidence>
<reference evidence="3 4" key="1">
    <citation type="submission" date="2020-02" db="EMBL/GenBank/DDBJ databases">
        <title>Whole-genome analyses of novel actinobacteria.</title>
        <authorList>
            <person name="Sahin N."/>
        </authorList>
    </citation>
    <scope>NUCLEOTIDE SEQUENCE [LARGE SCALE GENOMIC DNA]</scope>
    <source>
        <strain evidence="3 4">A7024</strain>
    </source>
</reference>
<proteinExistence type="predicted"/>
<dbReference type="Pfam" id="PF00581">
    <property type="entry name" value="Rhodanese"/>
    <property type="match status" value="1"/>
</dbReference>
<feature type="domain" description="Rhodanese" evidence="2">
    <location>
        <begin position="17"/>
        <end position="107"/>
    </location>
</feature>
<evidence type="ECO:0000313" key="4">
    <source>
        <dbReference type="Proteomes" id="UP000481583"/>
    </source>
</evidence>
<comment type="caution">
    <text evidence="3">The sequence shown here is derived from an EMBL/GenBank/DDBJ whole genome shotgun (WGS) entry which is preliminary data.</text>
</comment>
<dbReference type="InterPro" id="IPR050229">
    <property type="entry name" value="GlpE_sulfurtransferase"/>
</dbReference>